<organism evidence="1 2">
    <name type="scientific">Gigaspora margarita</name>
    <dbReference type="NCBI Taxonomy" id="4874"/>
    <lineage>
        <taxon>Eukaryota</taxon>
        <taxon>Fungi</taxon>
        <taxon>Fungi incertae sedis</taxon>
        <taxon>Mucoromycota</taxon>
        <taxon>Glomeromycotina</taxon>
        <taxon>Glomeromycetes</taxon>
        <taxon>Diversisporales</taxon>
        <taxon>Gigasporaceae</taxon>
        <taxon>Gigaspora</taxon>
    </lineage>
</organism>
<comment type="caution">
    <text evidence="1">The sequence shown here is derived from an EMBL/GenBank/DDBJ whole genome shotgun (WGS) entry which is preliminary data.</text>
</comment>
<feature type="non-terminal residue" evidence="1">
    <location>
        <position position="1"/>
    </location>
</feature>
<dbReference type="EMBL" id="CAJVQB010166492">
    <property type="protein sequence ID" value="CAG8857026.1"/>
    <property type="molecule type" value="Genomic_DNA"/>
</dbReference>
<evidence type="ECO:0000313" key="2">
    <source>
        <dbReference type="Proteomes" id="UP000789901"/>
    </source>
</evidence>
<name>A0ABN7XNV6_GIGMA</name>
<sequence>SQEKANFLFKKIDERLERVLTPIILQKQHDEISQSVYYEAIKLLDDDIERICNDDQEIKIQDASAVDIQQILLKELIYLVGGLNNIIEIWSVNV</sequence>
<protein>
    <submittedName>
        <fullName evidence="1">45208_t:CDS:1</fullName>
    </submittedName>
</protein>
<evidence type="ECO:0000313" key="1">
    <source>
        <dbReference type="EMBL" id="CAG8857026.1"/>
    </source>
</evidence>
<keyword evidence="2" id="KW-1185">Reference proteome</keyword>
<reference evidence="1 2" key="1">
    <citation type="submission" date="2021-06" db="EMBL/GenBank/DDBJ databases">
        <authorList>
            <person name="Kallberg Y."/>
            <person name="Tangrot J."/>
            <person name="Rosling A."/>
        </authorList>
    </citation>
    <scope>NUCLEOTIDE SEQUENCE [LARGE SCALE GENOMIC DNA]</scope>
    <source>
        <strain evidence="1 2">120-4 pot B 10/14</strain>
    </source>
</reference>
<proteinExistence type="predicted"/>
<accession>A0ABN7XNV6</accession>
<feature type="non-terminal residue" evidence="1">
    <location>
        <position position="94"/>
    </location>
</feature>
<gene>
    <name evidence="1" type="ORF">GMARGA_LOCUS45847</name>
</gene>
<dbReference type="Proteomes" id="UP000789901">
    <property type="component" value="Unassembled WGS sequence"/>
</dbReference>